<feature type="chain" id="PRO_5022783944" evidence="1">
    <location>
        <begin position="28"/>
        <end position="865"/>
    </location>
</feature>
<accession>A0A5C5WYH4</accession>
<dbReference type="Pfam" id="PF07587">
    <property type="entry name" value="PSD1"/>
    <property type="match status" value="1"/>
</dbReference>
<dbReference type="Proteomes" id="UP000316598">
    <property type="component" value="Unassembled WGS sequence"/>
</dbReference>
<evidence type="ECO:0000259" key="2">
    <source>
        <dbReference type="Pfam" id="PF07583"/>
    </source>
</evidence>
<evidence type="ECO:0000259" key="3">
    <source>
        <dbReference type="Pfam" id="PF07587"/>
    </source>
</evidence>
<keyword evidence="6" id="KW-1185">Reference proteome</keyword>
<comment type="caution">
    <text evidence="5">The sequence shown here is derived from an EMBL/GenBank/DDBJ whole genome shotgun (WGS) entry which is preliminary data.</text>
</comment>
<gene>
    <name evidence="5" type="ORF">Pla22_26090</name>
</gene>
<evidence type="ECO:0000256" key="1">
    <source>
        <dbReference type="SAM" id="SignalP"/>
    </source>
</evidence>
<dbReference type="OrthoDB" id="127107at2"/>
<feature type="signal peptide" evidence="1">
    <location>
        <begin position="1"/>
        <end position="27"/>
    </location>
</feature>
<organism evidence="5 6">
    <name type="scientific">Rubripirellula amarantea</name>
    <dbReference type="NCBI Taxonomy" id="2527999"/>
    <lineage>
        <taxon>Bacteria</taxon>
        <taxon>Pseudomonadati</taxon>
        <taxon>Planctomycetota</taxon>
        <taxon>Planctomycetia</taxon>
        <taxon>Pirellulales</taxon>
        <taxon>Pirellulaceae</taxon>
        <taxon>Rubripirellula</taxon>
    </lineage>
</organism>
<dbReference type="GO" id="GO:0020037">
    <property type="term" value="F:heme binding"/>
    <property type="evidence" value="ECO:0007669"/>
    <property type="project" value="InterPro"/>
</dbReference>
<protein>
    <submittedName>
        <fullName evidence="5">Planctomycete cytochrome C</fullName>
    </submittedName>
</protein>
<keyword evidence="1" id="KW-0732">Signal</keyword>
<evidence type="ECO:0000313" key="5">
    <source>
        <dbReference type="EMBL" id="TWT54955.1"/>
    </source>
</evidence>
<dbReference type="InterPro" id="IPR022655">
    <property type="entry name" value="DUF1553"/>
</dbReference>
<reference evidence="5 6" key="1">
    <citation type="submission" date="2019-02" db="EMBL/GenBank/DDBJ databases">
        <title>Deep-cultivation of Planctomycetes and their phenomic and genomic characterization uncovers novel biology.</title>
        <authorList>
            <person name="Wiegand S."/>
            <person name="Jogler M."/>
            <person name="Boedeker C."/>
            <person name="Pinto D."/>
            <person name="Vollmers J."/>
            <person name="Rivas-Marin E."/>
            <person name="Kohn T."/>
            <person name="Peeters S.H."/>
            <person name="Heuer A."/>
            <person name="Rast P."/>
            <person name="Oberbeckmann S."/>
            <person name="Bunk B."/>
            <person name="Jeske O."/>
            <person name="Meyerdierks A."/>
            <person name="Storesund J.E."/>
            <person name="Kallscheuer N."/>
            <person name="Luecker S."/>
            <person name="Lage O.M."/>
            <person name="Pohl T."/>
            <person name="Merkel B.J."/>
            <person name="Hornburger P."/>
            <person name="Mueller R.-W."/>
            <person name="Bruemmer F."/>
            <person name="Labrenz M."/>
            <person name="Spormann A.M."/>
            <person name="Op Den Camp H."/>
            <person name="Overmann J."/>
            <person name="Amann R."/>
            <person name="Jetten M.S.M."/>
            <person name="Mascher T."/>
            <person name="Medema M.H."/>
            <person name="Devos D.P."/>
            <person name="Kaster A.-K."/>
            <person name="Ovreas L."/>
            <person name="Rohde M."/>
            <person name="Galperin M.Y."/>
            <person name="Jogler C."/>
        </authorList>
    </citation>
    <scope>NUCLEOTIDE SEQUENCE [LARGE SCALE GENOMIC DNA]</scope>
    <source>
        <strain evidence="5 6">Pla22</strain>
    </source>
</reference>
<name>A0A5C5WYH4_9BACT</name>
<dbReference type="InterPro" id="IPR011429">
    <property type="entry name" value="Cyt_c_Planctomycete-type"/>
</dbReference>
<sequence precursor="true">MFRFCSLFNALAATGVIGLLTVPSLLAEHPDDNLVDFRTQVQPILSDRCFHCHGPDAQNQDSAFRADSRENLFADLGGYFAVVPGNVDESEIHLRIHSDDEELLMPPPDSNRSLSKEEKATIDLWIQQGAPYQGHWAFEKPVKTDPPDVNGKWGSHPIDCFIAEKLASHGLTPSPSADPSTLLRRAALTLTGLLPPQELSQAYLADPSDEAYAEAIDELLSSDAYAERQTLRWLDAARYADTDGYQVDQERTNWPWRDWVVKAFRENMPFDQFTIEQIAGDMLPNAIESQQIATAFNRNHRQNNESGALAKEFFVENVIDRVETTSTVWLGLTFGCSRCHDHKYDPLTQREFYQMFAYFNNIGESGIGKGVNANPTLKTSSPLVDVPENLRAAMKEANRNLTIAEKDFNQRLSGLIESLETKVNEAIGLNEDAAPTLGLEADLVSALQVTAEKRTYQHKKVLREHFERLDEPLMDARRVARNAEQELKQIGAAPATIMVMREKSGEPTPAYLLARGQYDAPVMDTPLSRGVPTWLLANQDSKQPANRLELARWLVSPDNPITARVIVNRIWQDHFGIGLVSTANDFGIQGERPSHPELLDWLAVEFVESGWDIKAMHRLIVTSQTYRQSSKADPKQIANDPKNRLLSRGPRYRADGFTIRDLALQASGLLDETVGGPSVKPYQPKGLWETVAADAGTTYTPSGPEGLYRKSMYTYWKRAVNPPRQIIFDAGGREVCSVAANRTNTPLQALVLMNDPTFIESARKLAERVLSLAYSENNDTAKDDANVTQMYRIAVSQPCSDKTIDVLIKNLNYFRKHYAAKPDDAEKLLAVGQSVSNDALDRIELAAMTAVAHLILNTDEFMSIE</sequence>
<dbReference type="RefSeq" id="WP_146514910.1">
    <property type="nucleotide sequence ID" value="NZ_SJPI01000001.1"/>
</dbReference>
<feature type="domain" description="Cytochrome C Planctomycete-type" evidence="4">
    <location>
        <begin position="49"/>
        <end position="109"/>
    </location>
</feature>
<dbReference type="Pfam" id="PF07635">
    <property type="entry name" value="PSCyt1"/>
    <property type="match status" value="1"/>
</dbReference>
<dbReference type="Pfam" id="PF07583">
    <property type="entry name" value="PSCyt2"/>
    <property type="match status" value="1"/>
</dbReference>
<dbReference type="InterPro" id="IPR011444">
    <property type="entry name" value="DUF1549"/>
</dbReference>
<dbReference type="PANTHER" id="PTHR35889">
    <property type="entry name" value="CYCLOINULO-OLIGOSACCHARIDE FRUCTANOTRANSFERASE-RELATED"/>
    <property type="match status" value="1"/>
</dbReference>
<evidence type="ECO:0000259" key="4">
    <source>
        <dbReference type="Pfam" id="PF07635"/>
    </source>
</evidence>
<evidence type="ECO:0000313" key="6">
    <source>
        <dbReference type="Proteomes" id="UP000316598"/>
    </source>
</evidence>
<dbReference type="AlphaFoldDB" id="A0A5C5WYH4"/>
<dbReference type="SUPFAM" id="SSF46626">
    <property type="entry name" value="Cytochrome c"/>
    <property type="match status" value="1"/>
</dbReference>
<dbReference type="GO" id="GO:0009055">
    <property type="term" value="F:electron transfer activity"/>
    <property type="evidence" value="ECO:0007669"/>
    <property type="project" value="InterPro"/>
</dbReference>
<dbReference type="EMBL" id="SJPI01000001">
    <property type="protein sequence ID" value="TWT54955.1"/>
    <property type="molecule type" value="Genomic_DNA"/>
</dbReference>
<proteinExistence type="predicted"/>
<feature type="domain" description="DUF1553" evidence="3">
    <location>
        <begin position="546"/>
        <end position="807"/>
    </location>
</feature>
<dbReference type="PANTHER" id="PTHR35889:SF3">
    <property type="entry name" value="F-BOX DOMAIN-CONTAINING PROTEIN"/>
    <property type="match status" value="1"/>
</dbReference>
<dbReference type="InterPro" id="IPR036909">
    <property type="entry name" value="Cyt_c-like_dom_sf"/>
</dbReference>
<feature type="domain" description="DUF1549" evidence="2">
    <location>
        <begin position="157"/>
        <end position="362"/>
    </location>
</feature>